<gene>
    <name evidence="5" type="ORF">SAMN04488541_103017</name>
</gene>
<dbReference type="PROSITE" id="PS50072">
    <property type="entry name" value="CSA_PPIASE_2"/>
    <property type="match status" value="1"/>
</dbReference>
<proteinExistence type="inferred from homology"/>
<evidence type="ECO:0000256" key="2">
    <source>
        <dbReference type="ARBA" id="ARBA00023235"/>
    </source>
</evidence>
<evidence type="ECO:0000313" key="5">
    <source>
        <dbReference type="EMBL" id="SFF38959.1"/>
    </source>
</evidence>
<dbReference type="AlphaFoldDB" id="A0A1I2I9A6"/>
<keyword evidence="1 3" id="KW-0697">Rotamase</keyword>
<dbReference type="GO" id="GO:0003755">
    <property type="term" value="F:peptidyl-prolyl cis-trans isomerase activity"/>
    <property type="evidence" value="ECO:0007669"/>
    <property type="project" value="UniProtKB-UniRule"/>
</dbReference>
<comment type="similarity">
    <text evidence="3">Belongs to the cyclophilin-type PPIase family.</text>
</comment>
<dbReference type="CDD" id="cd00317">
    <property type="entry name" value="cyclophilin"/>
    <property type="match status" value="1"/>
</dbReference>
<comment type="function">
    <text evidence="3">PPIases accelerate the folding of proteins. It catalyzes the cis-trans isomerization of proline imidic peptide bonds in oligopeptides.</text>
</comment>
<evidence type="ECO:0000259" key="4">
    <source>
        <dbReference type="PROSITE" id="PS50072"/>
    </source>
</evidence>
<dbReference type="Gene3D" id="2.40.100.10">
    <property type="entry name" value="Cyclophilin-like"/>
    <property type="match status" value="1"/>
</dbReference>
<evidence type="ECO:0000256" key="3">
    <source>
        <dbReference type="RuleBase" id="RU363019"/>
    </source>
</evidence>
<protein>
    <recommendedName>
        <fullName evidence="3">Peptidyl-prolyl cis-trans isomerase</fullName>
        <shortName evidence="3">PPIase</shortName>
        <ecNumber evidence="3">5.2.1.8</ecNumber>
    </recommendedName>
</protein>
<dbReference type="RefSeq" id="WP_317039471.1">
    <property type="nucleotide sequence ID" value="NZ_FONY01000030.1"/>
</dbReference>
<dbReference type="SUPFAM" id="SSF50891">
    <property type="entry name" value="Cyclophilin-like"/>
    <property type="match status" value="1"/>
</dbReference>
<dbReference type="InterPro" id="IPR044666">
    <property type="entry name" value="Cyclophilin_A-like"/>
</dbReference>
<accession>A0A1I2I9A6</accession>
<dbReference type="STRING" id="1003.SAMN04488541_103017"/>
<evidence type="ECO:0000256" key="1">
    <source>
        <dbReference type="ARBA" id="ARBA00023110"/>
    </source>
</evidence>
<keyword evidence="2 3" id="KW-0413">Isomerase</keyword>
<dbReference type="PRINTS" id="PR00153">
    <property type="entry name" value="CSAPPISMRASE"/>
</dbReference>
<dbReference type="InterPro" id="IPR002130">
    <property type="entry name" value="Cyclophilin-type_PPIase_dom"/>
</dbReference>
<dbReference type="EMBL" id="FONY01000030">
    <property type="protein sequence ID" value="SFF38959.1"/>
    <property type="molecule type" value="Genomic_DNA"/>
</dbReference>
<reference evidence="6" key="1">
    <citation type="submission" date="2016-10" db="EMBL/GenBank/DDBJ databases">
        <authorList>
            <person name="Varghese N."/>
            <person name="Submissions S."/>
        </authorList>
    </citation>
    <scope>NUCLEOTIDE SEQUENCE [LARGE SCALE GENOMIC DNA]</scope>
    <source>
        <strain>GEY</strain>
        <strain evidence="6">DSM 9560</strain>
    </source>
</reference>
<evidence type="ECO:0000313" key="6">
    <source>
        <dbReference type="Proteomes" id="UP000199513"/>
    </source>
</evidence>
<feature type="domain" description="PPIase cyclophilin-type" evidence="4">
    <location>
        <begin position="24"/>
        <end position="172"/>
    </location>
</feature>
<dbReference type="EC" id="5.2.1.8" evidence="3"/>
<dbReference type="Proteomes" id="UP000199513">
    <property type="component" value="Unassembled WGS sequence"/>
</dbReference>
<comment type="catalytic activity">
    <reaction evidence="3">
        <text>[protein]-peptidylproline (omega=180) = [protein]-peptidylproline (omega=0)</text>
        <dbReference type="Rhea" id="RHEA:16237"/>
        <dbReference type="Rhea" id="RHEA-COMP:10747"/>
        <dbReference type="Rhea" id="RHEA-COMP:10748"/>
        <dbReference type="ChEBI" id="CHEBI:83833"/>
        <dbReference type="ChEBI" id="CHEBI:83834"/>
        <dbReference type="EC" id="5.2.1.8"/>
    </reaction>
</comment>
<dbReference type="PANTHER" id="PTHR45625">
    <property type="entry name" value="PEPTIDYL-PROLYL CIS-TRANS ISOMERASE-RELATED"/>
    <property type="match status" value="1"/>
</dbReference>
<dbReference type="Pfam" id="PF00160">
    <property type="entry name" value="Pro_isomerase"/>
    <property type="match status" value="1"/>
</dbReference>
<sequence length="172" mass="19419">MLFGLFAKKEEEEFEIIRTAKIYTEHGVMHVQLFEEDAPKTVDNFCRLADLGFYKNMIFHRVIAGTLVQTGCPKGDGTGSAGYTIKCELGGELQKHDRGVLSMANCGRDTGSSQFFICLDRNNTEAFDGNHTCFGKVIEDDFEYLDKIKRGDKMNRIEILIHKVPKGEAKKE</sequence>
<keyword evidence="6" id="KW-1185">Reference proteome</keyword>
<dbReference type="PANTHER" id="PTHR45625:SF4">
    <property type="entry name" value="PEPTIDYLPROLYL ISOMERASE DOMAIN AND WD REPEAT-CONTAINING PROTEIN 1"/>
    <property type="match status" value="1"/>
</dbReference>
<dbReference type="InterPro" id="IPR029000">
    <property type="entry name" value="Cyclophilin-like_dom_sf"/>
</dbReference>
<name>A0A1I2I9A6_9BACT</name>
<organism evidence="5 6">
    <name type="scientific">Thermoflexibacter ruber</name>
    <dbReference type="NCBI Taxonomy" id="1003"/>
    <lineage>
        <taxon>Bacteria</taxon>
        <taxon>Pseudomonadati</taxon>
        <taxon>Bacteroidota</taxon>
        <taxon>Cytophagia</taxon>
        <taxon>Cytophagales</taxon>
        <taxon>Thermoflexibacteraceae</taxon>
        <taxon>Thermoflexibacter</taxon>
    </lineage>
</organism>